<dbReference type="Gene3D" id="3.30.200.20">
    <property type="entry name" value="Phosphorylase Kinase, domain 1"/>
    <property type="match status" value="1"/>
</dbReference>
<dbReference type="PANTHER" id="PTHR24348:SF65">
    <property type="entry name" value="SERINE_THREONINE-PROTEIN KINASE ULK3"/>
    <property type="match status" value="1"/>
</dbReference>
<dbReference type="GO" id="GO:0034045">
    <property type="term" value="C:phagophore assembly site membrane"/>
    <property type="evidence" value="ECO:0007669"/>
    <property type="project" value="TreeGrafter"/>
</dbReference>
<dbReference type="EMBL" id="HAAD01003155">
    <property type="protein sequence ID" value="CDG69387.1"/>
    <property type="molecule type" value="mRNA"/>
</dbReference>
<name>T2MBQ7_HYDVU</name>
<feature type="repeat" description="TPR" evidence="15">
    <location>
        <begin position="387"/>
        <end position="420"/>
    </location>
</feature>
<feature type="binding site" evidence="16">
    <location>
        <position position="60"/>
    </location>
    <ligand>
        <name>ATP</name>
        <dbReference type="ChEBI" id="CHEBI:30616"/>
    </ligand>
</feature>
<organism evidence="20">
    <name type="scientific">Hydra vulgaris</name>
    <name type="common">Hydra</name>
    <name type="synonym">Hydra attenuata</name>
    <dbReference type="NCBI Taxonomy" id="6087"/>
    <lineage>
        <taxon>Eukaryota</taxon>
        <taxon>Metazoa</taxon>
        <taxon>Cnidaria</taxon>
        <taxon>Hydrozoa</taxon>
        <taxon>Hydroidolina</taxon>
        <taxon>Anthoathecata</taxon>
        <taxon>Aplanulata</taxon>
        <taxon>Hydridae</taxon>
        <taxon>Hydra</taxon>
    </lineage>
</organism>
<feature type="domain" description="Protein kinase" evidence="19">
    <location>
        <begin position="26"/>
        <end position="282"/>
    </location>
</feature>
<dbReference type="InterPro" id="IPR019734">
    <property type="entry name" value="TPR_rpt"/>
</dbReference>
<comment type="catalytic activity">
    <reaction evidence="13">
        <text>L-threonyl-[protein] + ATP = O-phospho-L-threonyl-[protein] + ADP + H(+)</text>
        <dbReference type="Rhea" id="RHEA:46608"/>
        <dbReference type="Rhea" id="RHEA-COMP:11060"/>
        <dbReference type="Rhea" id="RHEA-COMP:11605"/>
        <dbReference type="ChEBI" id="CHEBI:15378"/>
        <dbReference type="ChEBI" id="CHEBI:30013"/>
        <dbReference type="ChEBI" id="CHEBI:30616"/>
        <dbReference type="ChEBI" id="CHEBI:61977"/>
        <dbReference type="ChEBI" id="CHEBI:456216"/>
        <dbReference type="EC" id="2.7.11.1"/>
    </reaction>
</comment>
<keyword evidence="11" id="KW-0072">Autophagy</keyword>
<dbReference type="PANTHER" id="PTHR24348">
    <property type="entry name" value="SERINE/THREONINE-PROTEIN KINASE UNC-51-RELATED"/>
    <property type="match status" value="1"/>
</dbReference>
<dbReference type="GO" id="GO:0010506">
    <property type="term" value="P:regulation of autophagy"/>
    <property type="evidence" value="ECO:0007669"/>
    <property type="project" value="InterPro"/>
</dbReference>
<dbReference type="PROSITE" id="PS00107">
    <property type="entry name" value="PROTEIN_KINASE_ATP"/>
    <property type="match status" value="1"/>
</dbReference>
<dbReference type="GO" id="GO:0005776">
    <property type="term" value="C:autophagosome"/>
    <property type="evidence" value="ECO:0007669"/>
    <property type="project" value="TreeGrafter"/>
</dbReference>
<sequence>MAGHAEHVRNTDVAKFSYVPPKMKNFVLTEKLGQGSYATVYKAFRKGNLRDVVAIKCIKKSSLSKKSTENLVREIEILKSLNHEHIVKLKDFEWDNEHIFLILEYCSGGDLSSYIKKYKRLPEHTTRKFLRQLALALRYIREKNISHMDLKPHNLFIESKNNFSLKVGDFGFAQYLLGKEGHDNLRGSPLYMAVEMFCSDYYDASVDLWSTGVILHEALFGYAPFASKTFDELEMKIKSKEPITLPKHPIISSKCKDLIEKLLQRDPKKRITFEEFFSHPFVDLNTAPSQESLVKAVKIVTEAVKLDSEKDYKNALKLYCSALEHFLPAIDYERDTEKKLVIREKVLQYIERAEKLKLTIKEIEKKKIQQTQNLNSFFKNSSDFSNIQIYEDKGDYFENNGEYEQALEEYNKGIEICMSLLSDSTNTNDYRYLIKEKAEKMIERAEEINRYIDLANKEKDLKQNNLCCIQ</sequence>
<keyword evidence="18" id="KW-0175">Coiled coil</keyword>
<evidence type="ECO:0000256" key="5">
    <source>
        <dbReference type="ARBA" id="ARBA00022527"/>
    </source>
</evidence>
<keyword evidence="7" id="KW-0677">Repeat</keyword>
<dbReference type="GO" id="GO:0000422">
    <property type="term" value="P:autophagy of mitochondrion"/>
    <property type="evidence" value="ECO:0007669"/>
    <property type="project" value="TreeGrafter"/>
</dbReference>
<evidence type="ECO:0000256" key="13">
    <source>
        <dbReference type="ARBA" id="ARBA00047899"/>
    </source>
</evidence>
<evidence type="ECO:0000256" key="14">
    <source>
        <dbReference type="ARBA" id="ARBA00048679"/>
    </source>
</evidence>
<comment type="subcellular location">
    <subcellularLocation>
        <location evidence="1">Cytoplasm</location>
    </subcellularLocation>
</comment>
<dbReference type="SMART" id="SM00220">
    <property type="entry name" value="S_TKc"/>
    <property type="match status" value="1"/>
</dbReference>
<dbReference type="FunFam" id="3.30.200.20:FF:000042">
    <property type="entry name" value="Aurora kinase A"/>
    <property type="match status" value="1"/>
</dbReference>
<dbReference type="EC" id="2.7.11.1" evidence="2"/>
<dbReference type="InterPro" id="IPR036181">
    <property type="entry name" value="MIT_dom_sf"/>
</dbReference>
<accession>T2MBQ7</accession>
<dbReference type="GO" id="GO:0005524">
    <property type="term" value="F:ATP binding"/>
    <property type="evidence" value="ECO:0007669"/>
    <property type="project" value="UniProtKB-UniRule"/>
</dbReference>
<evidence type="ECO:0000256" key="3">
    <source>
        <dbReference type="ARBA" id="ARBA00021644"/>
    </source>
</evidence>
<dbReference type="SMART" id="SM00745">
    <property type="entry name" value="MIT"/>
    <property type="match status" value="2"/>
</dbReference>
<evidence type="ECO:0000256" key="17">
    <source>
        <dbReference type="RuleBase" id="RU000304"/>
    </source>
</evidence>
<dbReference type="FunFam" id="1.10.510.10:FF:000571">
    <property type="entry name" value="Maternal embryonic leucine zipper kinase"/>
    <property type="match status" value="1"/>
</dbReference>
<gene>
    <name evidence="20" type="primary">ULK3</name>
</gene>
<dbReference type="InterPro" id="IPR008271">
    <property type="entry name" value="Ser/Thr_kinase_AS"/>
</dbReference>
<evidence type="ECO:0000256" key="6">
    <source>
        <dbReference type="ARBA" id="ARBA00022679"/>
    </source>
</evidence>
<dbReference type="GO" id="GO:0005829">
    <property type="term" value="C:cytosol"/>
    <property type="evidence" value="ECO:0007669"/>
    <property type="project" value="TreeGrafter"/>
</dbReference>
<evidence type="ECO:0000259" key="19">
    <source>
        <dbReference type="PROSITE" id="PS50011"/>
    </source>
</evidence>
<dbReference type="SUPFAM" id="SSF56112">
    <property type="entry name" value="Protein kinase-like (PK-like)"/>
    <property type="match status" value="1"/>
</dbReference>
<keyword evidence="15" id="KW-0802">TPR repeat</keyword>
<dbReference type="PROSITE" id="PS00108">
    <property type="entry name" value="PROTEIN_KINASE_ST"/>
    <property type="match status" value="1"/>
</dbReference>
<evidence type="ECO:0000313" key="20">
    <source>
        <dbReference type="EMBL" id="CDG69387.1"/>
    </source>
</evidence>
<dbReference type="Gene3D" id="1.20.58.80">
    <property type="entry name" value="Phosphotransferase system, lactose/cellobiose-type IIA subunit"/>
    <property type="match status" value="2"/>
</dbReference>
<dbReference type="PROSITE" id="PS50005">
    <property type="entry name" value="TPR"/>
    <property type="match status" value="1"/>
</dbReference>
<dbReference type="OMA" id="TQAVEHD"/>
<proteinExistence type="evidence at transcript level"/>
<feature type="coiled-coil region" evidence="18">
    <location>
        <begin position="346"/>
        <end position="373"/>
    </location>
</feature>
<dbReference type="Gene3D" id="1.10.510.10">
    <property type="entry name" value="Transferase(Phosphotransferase) domain 1"/>
    <property type="match status" value="1"/>
</dbReference>
<evidence type="ECO:0000256" key="10">
    <source>
        <dbReference type="ARBA" id="ARBA00022840"/>
    </source>
</evidence>
<evidence type="ECO:0000256" key="1">
    <source>
        <dbReference type="ARBA" id="ARBA00004496"/>
    </source>
</evidence>
<evidence type="ECO:0000256" key="15">
    <source>
        <dbReference type="PROSITE-ProRule" id="PRU00339"/>
    </source>
</evidence>
<evidence type="ECO:0000256" key="8">
    <source>
        <dbReference type="ARBA" id="ARBA00022741"/>
    </source>
</evidence>
<dbReference type="GO" id="GO:0034727">
    <property type="term" value="P:piecemeal microautophagy of the nucleus"/>
    <property type="evidence" value="ECO:0007669"/>
    <property type="project" value="TreeGrafter"/>
</dbReference>
<dbReference type="GO" id="GO:0000045">
    <property type="term" value="P:autophagosome assembly"/>
    <property type="evidence" value="ECO:0007669"/>
    <property type="project" value="TreeGrafter"/>
</dbReference>
<dbReference type="OrthoDB" id="346907at2759"/>
<keyword evidence="5 17" id="KW-0723">Serine/threonine-protein kinase</keyword>
<dbReference type="PROSITE" id="PS50011">
    <property type="entry name" value="PROTEIN_KINASE_DOM"/>
    <property type="match status" value="1"/>
</dbReference>
<dbReference type="InterPro" id="IPR011009">
    <property type="entry name" value="Kinase-like_dom_sf"/>
</dbReference>
<dbReference type="InterPro" id="IPR017441">
    <property type="entry name" value="Protein_kinase_ATP_BS"/>
</dbReference>
<dbReference type="GO" id="GO:0004674">
    <property type="term" value="F:protein serine/threonine kinase activity"/>
    <property type="evidence" value="ECO:0007669"/>
    <property type="project" value="UniProtKB-KW"/>
</dbReference>
<dbReference type="InterPro" id="IPR000719">
    <property type="entry name" value="Prot_kinase_dom"/>
</dbReference>
<evidence type="ECO:0000256" key="7">
    <source>
        <dbReference type="ARBA" id="ARBA00022737"/>
    </source>
</evidence>
<keyword evidence="9 20" id="KW-0418">Kinase</keyword>
<evidence type="ECO:0000256" key="2">
    <source>
        <dbReference type="ARBA" id="ARBA00012513"/>
    </source>
</evidence>
<dbReference type="Pfam" id="PF04212">
    <property type="entry name" value="MIT"/>
    <property type="match status" value="2"/>
</dbReference>
<dbReference type="Pfam" id="PF00069">
    <property type="entry name" value="Pkinase"/>
    <property type="match status" value="1"/>
</dbReference>
<dbReference type="InterPro" id="IPR045269">
    <property type="entry name" value="Atg1-like"/>
</dbReference>
<comment type="catalytic activity">
    <reaction evidence="14">
        <text>L-seryl-[protein] + ATP = O-phospho-L-seryl-[protein] + ADP + H(+)</text>
        <dbReference type="Rhea" id="RHEA:17989"/>
        <dbReference type="Rhea" id="RHEA-COMP:9863"/>
        <dbReference type="Rhea" id="RHEA-COMP:11604"/>
        <dbReference type="ChEBI" id="CHEBI:15378"/>
        <dbReference type="ChEBI" id="CHEBI:29999"/>
        <dbReference type="ChEBI" id="CHEBI:30616"/>
        <dbReference type="ChEBI" id="CHEBI:83421"/>
        <dbReference type="ChEBI" id="CHEBI:456216"/>
        <dbReference type="EC" id="2.7.11.1"/>
    </reaction>
</comment>
<keyword evidence="6" id="KW-0808">Transferase</keyword>
<keyword evidence="10 16" id="KW-0067">ATP-binding</keyword>
<dbReference type="GO" id="GO:0061709">
    <property type="term" value="P:reticulophagy"/>
    <property type="evidence" value="ECO:0007669"/>
    <property type="project" value="TreeGrafter"/>
</dbReference>
<evidence type="ECO:0000256" key="4">
    <source>
        <dbReference type="ARBA" id="ARBA00022490"/>
    </source>
</evidence>
<evidence type="ECO:0000256" key="9">
    <source>
        <dbReference type="ARBA" id="ARBA00022777"/>
    </source>
</evidence>
<protein>
    <recommendedName>
        <fullName evidence="3">Serine/threonine-protein kinase ULK3</fullName>
        <ecNumber evidence="2">2.7.11.1</ecNumber>
    </recommendedName>
    <alternativeName>
        <fullName evidence="12">Unc-51-like kinase 3</fullName>
    </alternativeName>
</protein>
<evidence type="ECO:0000256" key="11">
    <source>
        <dbReference type="ARBA" id="ARBA00023006"/>
    </source>
</evidence>
<dbReference type="GO" id="GO:0042594">
    <property type="term" value="P:response to starvation"/>
    <property type="evidence" value="ECO:0007669"/>
    <property type="project" value="TreeGrafter"/>
</dbReference>
<evidence type="ECO:0000256" key="18">
    <source>
        <dbReference type="SAM" id="Coils"/>
    </source>
</evidence>
<dbReference type="InterPro" id="IPR007330">
    <property type="entry name" value="MIT_dom"/>
</dbReference>
<comment type="similarity">
    <text evidence="17">Belongs to the protein kinase superfamily.</text>
</comment>
<dbReference type="AlphaFoldDB" id="T2MBQ7"/>
<keyword evidence="8 16" id="KW-0547">Nucleotide-binding</keyword>
<keyword evidence="4" id="KW-0963">Cytoplasm</keyword>
<reference evidence="20" key="1">
    <citation type="journal article" date="2013" name="Genome Biol. Evol.">
        <title>Punctuated emergences of genetic and phenotypic innovations in eumetazoan, bilaterian, euteleostome, and hominidae ancestors.</title>
        <authorList>
            <person name="Wenger Y."/>
            <person name="Galliot B."/>
        </authorList>
    </citation>
    <scope>NUCLEOTIDE SEQUENCE</scope>
    <source>
        <tissue evidence="20">Whole animals</tissue>
    </source>
</reference>
<dbReference type="SUPFAM" id="SSF116846">
    <property type="entry name" value="MIT domain"/>
    <property type="match status" value="2"/>
</dbReference>
<dbReference type="KEGG" id="hmg:100211183"/>
<evidence type="ECO:0000256" key="16">
    <source>
        <dbReference type="PROSITE-ProRule" id="PRU10141"/>
    </source>
</evidence>
<evidence type="ECO:0000256" key="12">
    <source>
        <dbReference type="ARBA" id="ARBA00032242"/>
    </source>
</evidence>